<gene>
    <name evidence="4" type="ORF">I3679_014010</name>
</gene>
<dbReference type="GO" id="GO:0009279">
    <property type="term" value="C:cell outer membrane"/>
    <property type="evidence" value="ECO:0007669"/>
    <property type="project" value="UniProtKB-SubCell"/>
</dbReference>
<accession>A0ABD5LYG2</accession>
<keyword evidence="2" id="KW-0472">Membrane</keyword>
<comment type="caution">
    <text evidence="4">The sequence shown here is derived from an EMBL/GenBank/DDBJ whole genome shotgun (WGS) entry which is preliminary data.</text>
</comment>
<reference evidence="4" key="1">
    <citation type="submission" date="2021-05" db="EMBL/GenBank/DDBJ databases">
        <title>First report of NDM-5 and VEB-6 producing Proteus mirabilis isolated from blood of a sepsis patient in Kolkata, India.</title>
        <authorList>
            <person name="Halder G."/>
            <person name="Chaudhuri B."/>
            <person name="Dutta S."/>
        </authorList>
    </citation>
    <scope>NUCLEOTIDE SEQUENCE [LARGE SCALE GENOMIC DNA]</scope>
    <source>
        <strain evidence="4">7049</strain>
    </source>
</reference>
<dbReference type="InterPro" id="IPR036942">
    <property type="entry name" value="Beta-barrel_TonB_sf"/>
</dbReference>
<keyword evidence="3" id="KW-0998">Cell outer membrane</keyword>
<evidence type="ECO:0000256" key="1">
    <source>
        <dbReference type="ARBA" id="ARBA00004442"/>
    </source>
</evidence>
<dbReference type="Gene3D" id="2.40.170.20">
    <property type="entry name" value="TonB-dependent receptor, beta-barrel domain"/>
    <property type="match status" value="1"/>
</dbReference>
<keyword evidence="4" id="KW-0675">Receptor</keyword>
<dbReference type="EMBL" id="JADQCH020000002">
    <property type="protein sequence ID" value="MEY2344688.1"/>
    <property type="molecule type" value="Genomic_DNA"/>
</dbReference>
<evidence type="ECO:0000256" key="3">
    <source>
        <dbReference type="ARBA" id="ARBA00023237"/>
    </source>
</evidence>
<comment type="subcellular location">
    <subcellularLocation>
        <location evidence="1">Cell outer membrane</location>
    </subcellularLocation>
</comment>
<dbReference type="AlphaFoldDB" id="A0ABD5LYG2"/>
<name>A0ABD5LYG2_PROMI</name>
<protein>
    <submittedName>
        <fullName evidence="4">TonB-dependent receptor</fullName>
    </submittedName>
</protein>
<evidence type="ECO:0000256" key="2">
    <source>
        <dbReference type="ARBA" id="ARBA00023136"/>
    </source>
</evidence>
<proteinExistence type="predicted"/>
<sequence>MPANYNRGRGQGSNLQNRHFDTSANTLALSFTPIDEWTLKLQQNISYRAPEINELYTHGPHYAYLIEEQGNSEFNTEKAKVLNYHLLLRLAISLINLICIKQTTVVLNLDD</sequence>
<organism evidence="4">
    <name type="scientific">Proteus mirabilis</name>
    <dbReference type="NCBI Taxonomy" id="584"/>
    <lineage>
        <taxon>Bacteria</taxon>
        <taxon>Pseudomonadati</taxon>
        <taxon>Pseudomonadota</taxon>
        <taxon>Gammaproteobacteria</taxon>
        <taxon>Enterobacterales</taxon>
        <taxon>Morganellaceae</taxon>
        <taxon>Proteus</taxon>
    </lineage>
</organism>
<evidence type="ECO:0000313" key="4">
    <source>
        <dbReference type="EMBL" id="MEY2344688.1"/>
    </source>
</evidence>